<dbReference type="Pfam" id="PF02093">
    <property type="entry name" value="Gag_p30"/>
    <property type="match status" value="1"/>
</dbReference>
<dbReference type="Proteomes" id="UP001178461">
    <property type="component" value="Chromosome 10"/>
</dbReference>
<organism evidence="3 4">
    <name type="scientific">Podarcis lilfordi</name>
    <name type="common">Lilford's wall lizard</name>
    <dbReference type="NCBI Taxonomy" id="74358"/>
    <lineage>
        <taxon>Eukaryota</taxon>
        <taxon>Metazoa</taxon>
        <taxon>Chordata</taxon>
        <taxon>Craniata</taxon>
        <taxon>Vertebrata</taxon>
        <taxon>Euteleostomi</taxon>
        <taxon>Lepidosauria</taxon>
        <taxon>Squamata</taxon>
        <taxon>Bifurcata</taxon>
        <taxon>Unidentata</taxon>
        <taxon>Episquamata</taxon>
        <taxon>Laterata</taxon>
        <taxon>Lacertibaenia</taxon>
        <taxon>Lacertidae</taxon>
        <taxon>Podarcis</taxon>
    </lineage>
</organism>
<name>A0AA35KYT2_9SAUR</name>
<sequence>MVFTHQPFLTSDLMNWSDKMPSLRDDPDKCHRQVATIFSTHNPTWADVHMLLGALFNEAEKREILAKAGEALAQEGYQPNRPASMAPLTAQTLLNDPDWDYNTENGIWGLKNFKKAILDGIKAAGQRTVNWTKVQAVLQGPDEHPSDYYSRLVSAIKTWGGGIDLESPQHEDPKRPNIEIQDRTDQTTGKPPTPDIGSLLLHTDLINPRPECNPTQNPLLHNHDHEINPTTLPTPLNREVAPQIQLMRW</sequence>
<dbReference type="GO" id="GO:0019068">
    <property type="term" value="P:virion assembly"/>
    <property type="evidence" value="ECO:0007669"/>
    <property type="project" value="InterPro"/>
</dbReference>
<dbReference type="InterPro" id="IPR050462">
    <property type="entry name" value="Retroviral_Gag-Pol_poly"/>
</dbReference>
<evidence type="ECO:0000313" key="4">
    <source>
        <dbReference type="Proteomes" id="UP001178461"/>
    </source>
</evidence>
<dbReference type="SUPFAM" id="SSF47943">
    <property type="entry name" value="Retrovirus capsid protein, N-terminal core domain"/>
    <property type="match status" value="1"/>
</dbReference>
<protein>
    <submittedName>
        <fullName evidence="3">QUALITY PROTEIN: NYNRIN-like</fullName>
    </submittedName>
</protein>
<evidence type="ECO:0000259" key="2">
    <source>
        <dbReference type="Pfam" id="PF02093"/>
    </source>
</evidence>
<proteinExistence type="predicted"/>
<keyword evidence="4" id="KW-1185">Reference proteome</keyword>
<dbReference type="Gene3D" id="1.10.375.10">
    <property type="entry name" value="Human Immunodeficiency Virus Type 1 Capsid Protein"/>
    <property type="match status" value="1"/>
</dbReference>
<evidence type="ECO:0000313" key="3">
    <source>
        <dbReference type="EMBL" id="CAI5786770.1"/>
    </source>
</evidence>
<dbReference type="InterPro" id="IPR003036">
    <property type="entry name" value="Gag_P30"/>
</dbReference>
<dbReference type="AlphaFoldDB" id="A0AA35KYT2"/>
<feature type="region of interest" description="Disordered" evidence="1">
    <location>
        <begin position="163"/>
        <end position="249"/>
    </location>
</feature>
<dbReference type="EMBL" id="OX395135">
    <property type="protein sequence ID" value="CAI5786770.1"/>
    <property type="molecule type" value="Genomic_DNA"/>
</dbReference>
<feature type="compositionally biased region" description="Basic and acidic residues" evidence="1">
    <location>
        <begin position="167"/>
        <end position="185"/>
    </location>
</feature>
<reference evidence="3" key="1">
    <citation type="submission" date="2022-12" db="EMBL/GenBank/DDBJ databases">
        <authorList>
            <person name="Alioto T."/>
            <person name="Alioto T."/>
            <person name="Gomez Garrido J."/>
        </authorList>
    </citation>
    <scope>NUCLEOTIDE SEQUENCE</scope>
</reference>
<gene>
    <name evidence="3" type="ORF">PODLI_1B017517</name>
</gene>
<dbReference type="InterPro" id="IPR008919">
    <property type="entry name" value="Retrov_capsid_N"/>
</dbReference>
<dbReference type="PANTHER" id="PTHR33166">
    <property type="entry name" value="GAG_P30 DOMAIN-CONTAINING PROTEIN"/>
    <property type="match status" value="1"/>
</dbReference>
<evidence type="ECO:0000256" key="1">
    <source>
        <dbReference type="SAM" id="MobiDB-lite"/>
    </source>
</evidence>
<accession>A0AA35KYT2</accession>
<feature type="domain" description="Core shell protein Gag P30" evidence="2">
    <location>
        <begin position="11"/>
        <end position="160"/>
    </location>
</feature>